<evidence type="ECO:0000313" key="2">
    <source>
        <dbReference type="Proteomes" id="UP001156484"/>
    </source>
</evidence>
<evidence type="ECO:0000313" key="1">
    <source>
        <dbReference type="EMBL" id="UYP20304.1"/>
    </source>
</evidence>
<sequence length="403" mass="40839">MTDPAHPASARTAAPLVRARLAVFTIFGINGFLLALWVVHIPAIRERVGIDHAALGSLLLLLAAGALAGMHTTGRFADRFGSHRTTVVAALALAVATVGPGLVAAPWQLGLALVLFGFANGALDVSMNSQAVVVEQRYRRPVMAAFHGVFSAGGIAGSLVGAATLALDVRPPVTLAVSGALGAVLVAWTGRYLLRPERPPMPASPAPHGGYSRRVVLLGGVAFALMVCEGVANDWSALQVLERLDSPESVAALAFGAFSATMTLGRFVADRVTARFGGVAVVRYGALLAAAGMATVIASPWLGLTLTGWALFGLGLSGAVPQLFTAAGNLDEGSPGTNVSRVVGLGYLGFLAGPACIGWLSEASSLTAALVVPLGCVLLAAALAPALTPGPAQVPGNTTAPTR</sequence>
<proteinExistence type="predicted"/>
<gene>
    <name evidence="1" type="ORF">OED52_07150</name>
</gene>
<name>A0ACD4DJQ9_9NOCA</name>
<protein>
    <submittedName>
        <fullName evidence="1">MFS transporter</fullName>
    </submittedName>
</protein>
<organism evidence="1 2">
    <name type="scientific">Rhodococcus sacchari</name>
    <dbReference type="NCBI Taxonomy" id="2962047"/>
    <lineage>
        <taxon>Bacteria</taxon>
        <taxon>Bacillati</taxon>
        <taxon>Actinomycetota</taxon>
        <taxon>Actinomycetes</taxon>
        <taxon>Mycobacteriales</taxon>
        <taxon>Nocardiaceae</taxon>
        <taxon>Rhodococcus</taxon>
    </lineage>
</organism>
<reference evidence="1" key="1">
    <citation type="submission" date="2022-10" db="EMBL/GenBank/DDBJ databases">
        <title>Rhodococcus ferula Z13 complete genome.</title>
        <authorList>
            <person name="Long X."/>
            <person name="Zang M."/>
        </authorList>
    </citation>
    <scope>NUCLEOTIDE SEQUENCE</scope>
    <source>
        <strain evidence="1">Z13</strain>
    </source>
</reference>
<dbReference type="Proteomes" id="UP001156484">
    <property type="component" value="Chromosome"/>
</dbReference>
<accession>A0ACD4DJQ9</accession>
<keyword evidence="2" id="KW-1185">Reference proteome</keyword>
<dbReference type="EMBL" id="CP107551">
    <property type="protein sequence ID" value="UYP20304.1"/>
    <property type="molecule type" value="Genomic_DNA"/>
</dbReference>